<keyword evidence="1" id="KW-1133">Transmembrane helix</keyword>
<comment type="caution">
    <text evidence="2">The sequence shown here is derived from an EMBL/GenBank/DDBJ whole genome shotgun (WGS) entry which is preliminary data.</text>
</comment>
<keyword evidence="1" id="KW-0812">Transmembrane</keyword>
<reference evidence="2" key="1">
    <citation type="submission" date="2020-03" db="EMBL/GenBank/DDBJ databases">
        <authorList>
            <person name="Chebbi M.A."/>
            <person name="Drezen J.M."/>
        </authorList>
    </citation>
    <scope>NUCLEOTIDE SEQUENCE</scope>
    <source>
        <tissue evidence="2">Whole body</tissue>
    </source>
</reference>
<dbReference type="Proteomes" id="UP000729913">
    <property type="component" value="Unassembled WGS sequence"/>
</dbReference>
<dbReference type="AlphaFoldDB" id="A0A8J5RA92"/>
<evidence type="ECO:0000256" key="1">
    <source>
        <dbReference type="SAM" id="Phobius"/>
    </source>
</evidence>
<name>A0A8J5RA92_9HYME</name>
<gene>
    <name evidence="2" type="ORF">G9C98_007108</name>
</gene>
<dbReference type="OrthoDB" id="7634290at2759"/>
<organism evidence="2 3">
    <name type="scientific">Cotesia typhae</name>
    <dbReference type="NCBI Taxonomy" id="2053667"/>
    <lineage>
        <taxon>Eukaryota</taxon>
        <taxon>Metazoa</taxon>
        <taxon>Ecdysozoa</taxon>
        <taxon>Arthropoda</taxon>
        <taxon>Hexapoda</taxon>
        <taxon>Insecta</taxon>
        <taxon>Pterygota</taxon>
        <taxon>Neoptera</taxon>
        <taxon>Endopterygota</taxon>
        <taxon>Hymenoptera</taxon>
        <taxon>Apocrita</taxon>
        <taxon>Ichneumonoidea</taxon>
        <taxon>Braconidae</taxon>
        <taxon>Microgastrinae</taxon>
        <taxon>Cotesia</taxon>
    </lineage>
</organism>
<feature type="transmembrane region" description="Helical" evidence="1">
    <location>
        <begin position="51"/>
        <end position="68"/>
    </location>
</feature>
<sequence>MSTAEMWSLVHACYGEELGLTSDDEDYIPPIAAAEEEKLPSRLSTESFSEVFFFVYEIYFYILLINIVL</sequence>
<reference evidence="2" key="2">
    <citation type="submission" date="2021-04" db="EMBL/GenBank/DDBJ databases">
        <title>Genome-wide patterns of bracovirus chromosomal integration into multiple host tissues during parasitism.</title>
        <authorList>
            <person name="Chebbi M.A.C."/>
        </authorList>
    </citation>
    <scope>NUCLEOTIDE SEQUENCE</scope>
    <source>
        <tissue evidence="2">Whole body</tissue>
    </source>
</reference>
<keyword evidence="1" id="KW-0472">Membrane</keyword>
<evidence type="ECO:0000313" key="3">
    <source>
        <dbReference type="Proteomes" id="UP000729913"/>
    </source>
</evidence>
<proteinExistence type="predicted"/>
<protein>
    <submittedName>
        <fullName evidence="2">Uncharacterized protein</fullName>
    </submittedName>
</protein>
<dbReference type="EMBL" id="JAAOIC020000006">
    <property type="protein sequence ID" value="KAG8041804.1"/>
    <property type="molecule type" value="Genomic_DNA"/>
</dbReference>
<accession>A0A8J5RA92</accession>
<keyword evidence="3" id="KW-1185">Reference proteome</keyword>
<evidence type="ECO:0000313" key="2">
    <source>
        <dbReference type="EMBL" id="KAG8041804.1"/>
    </source>
</evidence>